<dbReference type="GO" id="GO:0009734">
    <property type="term" value="P:auxin-activated signaling pathway"/>
    <property type="evidence" value="ECO:0007669"/>
    <property type="project" value="UniProtKB-KW"/>
</dbReference>
<dbReference type="PANTHER" id="PTHR31384:SF150">
    <property type="entry name" value="AUXIN RESPONSE FACTOR 6"/>
    <property type="match status" value="1"/>
</dbReference>
<reference evidence="13" key="1">
    <citation type="journal article" date="2021" name="bioRxiv">
        <title>Whole Genome Assembly and Annotation of Northern Wild Rice, Zizania palustris L., Supports a Whole Genome Duplication in the Zizania Genus.</title>
        <authorList>
            <person name="Haas M."/>
            <person name="Kono T."/>
            <person name="Macchietto M."/>
            <person name="Millas R."/>
            <person name="McGilp L."/>
            <person name="Shao M."/>
            <person name="Duquette J."/>
            <person name="Hirsch C.N."/>
            <person name="Kimball J."/>
        </authorList>
    </citation>
    <scope>NUCLEOTIDE SEQUENCE</scope>
    <source>
        <tissue evidence="13">Fresh leaf tissue</tissue>
    </source>
</reference>
<dbReference type="PROSITE" id="PS50863">
    <property type="entry name" value="B3"/>
    <property type="match status" value="1"/>
</dbReference>
<dbReference type="GO" id="GO:0005634">
    <property type="term" value="C:nucleus"/>
    <property type="evidence" value="ECO:0007669"/>
    <property type="project" value="UniProtKB-SubCell"/>
</dbReference>
<comment type="caution">
    <text evidence="13">The sequence shown here is derived from an EMBL/GenBank/DDBJ whole genome shotgun (WGS) entry which is preliminary data.</text>
</comment>
<evidence type="ECO:0000313" key="14">
    <source>
        <dbReference type="Proteomes" id="UP000729402"/>
    </source>
</evidence>
<evidence type="ECO:0000256" key="6">
    <source>
        <dbReference type="ARBA" id="ARBA00023163"/>
    </source>
</evidence>
<dbReference type="InterPro" id="IPR010525">
    <property type="entry name" value="ARF_dom"/>
</dbReference>
<comment type="subunit">
    <text evidence="9">Homodimers and heterodimers.</text>
</comment>
<keyword evidence="5 9" id="KW-0238">DNA-binding</keyword>
<dbReference type="FunFam" id="3.10.20.90:FF:000047">
    <property type="entry name" value="Auxin response factor"/>
    <property type="match status" value="1"/>
</dbReference>
<dbReference type="FunFam" id="2.30.30.1040:FF:000001">
    <property type="entry name" value="Auxin response factor"/>
    <property type="match status" value="1"/>
</dbReference>
<evidence type="ECO:0000256" key="2">
    <source>
        <dbReference type="ARBA" id="ARBA00004123"/>
    </source>
</evidence>
<evidence type="ECO:0000256" key="1">
    <source>
        <dbReference type="ARBA" id="ARBA00003182"/>
    </source>
</evidence>
<dbReference type="EMBL" id="JAAALK010000289">
    <property type="protein sequence ID" value="KAG8049258.1"/>
    <property type="molecule type" value="Genomic_DNA"/>
</dbReference>
<comment type="subcellular location">
    <subcellularLocation>
        <location evidence="2 9">Nucleus</location>
    </subcellularLocation>
</comment>
<dbReference type="AlphaFoldDB" id="A0A8J5RHG1"/>
<keyword evidence="4 9" id="KW-0805">Transcription regulation</keyword>
<feature type="region of interest" description="Disordered" evidence="10">
    <location>
        <begin position="536"/>
        <end position="586"/>
    </location>
</feature>
<dbReference type="FunFam" id="2.40.330.10:FF:000001">
    <property type="entry name" value="Auxin response factor"/>
    <property type="match status" value="1"/>
</dbReference>
<dbReference type="InterPro" id="IPR053793">
    <property type="entry name" value="PB1-like"/>
</dbReference>
<feature type="compositionally biased region" description="Low complexity" evidence="10">
    <location>
        <begin position="572"/>
        <end position="584"/>
    </location>
</feature>
<dbReference type="GO" id="GO:0006355">
    <property type="term" value="P:regulation of DNA-templated transcription"/>
    <property type="evidence" value="ECO:0007669"/>
    <property type="project" value="InterPro"/>
</dbReference>
<keyword evidence="7 9" id="KW-0539">Nucleus</keyword>
<feature type="domain" description="PB1" evidence="12">
    <location>
        <begin position="765"/>
        <end position="849"/>
    </location>
</feature>
<keyword evidence="14" id="KW-1185">Reference proteome</keyword>
<dbReference type="Pfam" id="PF02309">
    <property type="entry name" value="AUX_IAA"/>
    <property type="match status" value="1"/>
</dbReference>
<gene>
    <name evidence="13" type="ORF">GUJ93_ZPchr0009g1773</name>
</gene>
<evidence type="ECO:0000313" key="13">
    <source>
        <dbReference type="EMBL" id="KAG8049258.1"/>
    </source>
</evidence>
<evidence type="ECO:0000256" key="4">
    <source>
        <dbReference type="ARBA" id="ARBA00023015"/>
    </source>
</evidence>
<sequence>MKLSPSTDMLQMLPENDGEQRCLNSELWHACAGPLVSLPVVRSRVVYFPQGHSEQVAASTNKGVDAQIPNYPNLPPQLICQLHNVTMHADAETDEVYAQMTLQPLSPEEQKEHFLPIELGTASKQPTNYFCKTLTASDTSTHGGFSVPRRAAEKVFPPLDFSQQPPAQELFARDLHENEWKFRHIFRGQPKRHLLTTGWSVFVSAKRLVAGDSVIFIWNDNNQLLLGIRRANRPQTVIPSSVLSSDSMHIGLLAAAAHAAATNSRFTIFYNPRASPSEFVIPLAKYVKAVYHTRVSVGMRFRMLFETEESSVRRYMGTITGISDLDSVRWPNSHWRSVKVGWDETTTGDKQPRVSLWEIEPLTTFPMYPSAFPLRLKRPWASGLPMHSMFNGGRIDDFARYSSLMWLRDGDGGAQSLNFQGHGVSPWLQSRMDSPLLGLKPDTYQQMAAAALEEIRSGDPSKQPSATLQYQQTQNLNGGLNSLFTNQVLQQMQYQSQQSPLQAVQQGHCQNTGNSGFLQGQFPQLQLHNPQQLLKEQELQQQQQRQEVLQEQSHQEMPQQLPSSDNRIAGVASESGSASQEPSSLLTGSSFYHQNLLEGSSDPSLHLHNNFHTFSNQEASNLLSFTRSSQLMAPERWPSKRLAVESVHPEPQSMHPKLEKVTHQTSISHFPGTFPPLSARGCSIIQDCGADAESCLLSSSFAPQDGMASVTGDGSRETDSMAIPLLRYSGVDLTPENTLVTSNCLGDSGTFNPLNNICVNPSQGATFVKVYKSGSLGRSLDISRFRSYCELRSELERLFGLEGQLEDPVRSGWQLVFVDRENDVLLVGDDPWHEFANSVWCIKILSPQEVQQLVRGGDGLLSEPGARMQQNNASCDDYSASHNMQNITGNIASVAPLDY</sequence>
<feature type="compositionally biased region" description="Polar residues" evidence="10">
    <location>
        <begin position="555"/>
        <end position="566"/>
    </location>
</feature>
<keyword evidence="6 9" id="KW-0804">Transcription</keyword>
<name>A0A8J5RHG1_ZIZPA</name>
<dbReference type="InterPro" id="IPR044835">
    <property type="entry name" value="ARF_plant"/>
</dbReference>
<comment type="function">
    <text evidence="1 9">Auxin response factors (ARFs) are transcriptional factors that bind specifically to the DNA sequence 5'-TGTCTC-3' found in the auxin-responsive promoter elements (AuxREs).</text>
</comment>
<evidence type="ECO:0000259" key="11">
    <source>
        <dbReference type="PROSITE" id="PS50863"/>
    </source>
</evidence>
<dbReference type="Proteomes" id="UP000729402">
    <property type="component" value="Unassembled WGS sequence"/>
</dbReference>
<protein>
    <recommendedName>
        <fullName evidence="9">Auxin response factor</fullName>
    </recommendedName>
</protein>
<dbReference type="InterPro" id="IPR033389">
    <property type="entry name" value="AUX/IAA_dom"/>
</dbReference>
<feature type="domain" description="TF-B3" evidence="11">
    <location>
        <begin position="130"/>
        <end position="232"/>
    </location>
</feature>
<feature type="compositionally biased region" description="Low complexity" evidence="10">
    <location>
        <begin position="536"/>
        <end position="552"/>
    </location>
</feature>
<evidence type="ECO:0000256" key="9">
    <source>
        <dbReference type="RuleBase" id="RU004561"/>
    </source>
</evidence>
<evidence type="ECO:0000259" key="12">
    <source>
        <dbReference type="PROSITE" id="PS51745"/>
    </source>
</evidence>
<reference evidence="13" key="2">
    <citation type="submission" date="2021-02" db="EMBL/GenBank/DDBJ databases">
        <authorList>
            <person name="Kimball J.A."/>
            <person name="Haas M.W."/>
            <person name="Macchietto M."/>
            <person name="Kono T."/>
            <person name="Duquette J."/>
            <person name="Shao M."/>
        </authorList>
    </citation>
    <scope>NUCLEOTIDE SEQUENCE</scope>
    <source>
        <tissue evidence="13">Fresh leaf tissue</tissue>
    </source>
</reference>
<keyword evidence="8 9" id="KW-0927">Auxin signaling pathway</keyword>
<dbReference type="InterPro" id="IPR003340">
    <property type="entry name" value="B3_DNA-bd"/>
</dbReference>
<evidence type="ECO:0000256" key="5">
    <source>
        <dbReference type="ARBA" id="ARBA00023125"/>
    </source>
</evidence>
<dbReference type="SMART" id="SM01019">
    <property type="entry name" value="B3"/>
    <property type="match status" value="1"/>
</dbReference>
<dbReference type="PROSITE" id="PS51745">
    <property type="entry name" value="PB1"/>
    <property type="match status" value="1"/>
</dbReference>
<evidence type="ECO:0000256" key="7">
    <source>
        <dbReference type="ARBA" id="ARBA00023242"/>
    </source>
</evidence>
<evidence type="ECO:0000256" key="8">
    <source>
        <dbReference type="ARBA" id="ARBA00023294"/>
    </source>
</evidence>
<proteinExistence type="inferred from homology"/>
<dbReference type="OrthoDB" id="2016915at2759"/>
<dbReference type="GO" id="GO:0003677">
    <property type="term" value="F:DNA binding"/>
    <property type="evidence" value="ECO:0007669"/>
    <property type="project" value="UniProtKB-KW"/>
</dbReference>
<dbReference type="CDD" id="cd10017">
    <property type="entry name" value="B3_DNA"/>
    <property type="match status" value="1"/>
</dbReference>
<evidence type="ECO:0000256" key="3">
    <source>
        <dbReference type="ARBA" id="ARBA00007853"/>
    </source>
</evidence>
<evidence type="ECO:0000256" key="10">
    <source>
        <dbReference type="SAM" id="MobiDB-lite"/>
    </source>
</evidence>
<dbReference type="Pfam" id="PF02362">
    <property type="entry name" value="B3"/>
    <property type="match status" value="1"/>
</dbReference>
<dbReference type="Pfam" id="PF06507">
    <property type="entry name" value="ARF_AD"/>
    <property type="match status" value="1"/>
</dbReference>
<comment type="similarity">
    <text evidence="3 9">Belongs to the ARF family.</text>
</comment>
<dbReference type="PANTHER" id="PTHR31384">
    <property type="entry name" value="AUXIN RESPONSE FACTOR 4-RELATED"/>
    <property type="match status" value="1"/>
</dbReference>
<organism evidence="13 14">
    <name type="scientific">Zizania palustris</name>
    <name type="common">Northern wild rice</name>
    <dbReference type="NCBI Taxonomy" id="103762"/>
    <lineage>
        <taxon>Eukaryota</taxon>
        <taxon>Viridiplantae</taxon>
        <taxon>Streptophyta</taxon>
        <taxon>Embryophyta</taxon>
        <taxon>Tracheophyta</taxon>
        <taxon>Spermatophyta</taxon>
        <taxon>Magnoliopsida</taxon>
        <taxon>Liliopsida</taxon>
        <taxon>Poales</taxon>
        <taxon>Poaceae</taxon>
        <taxon>BOP clade</taxon>
        <taxon>Oryzoideae</taxon>
        <taxon>Oryzeae</taxon>
        <taxon>Zizaniinae</taxon>
        <taxon>Zizania</taxon>
    </lineage>
</organism>
<accession>A0A8J5RHG1</accession>